<dbReference type="Pfam" id="PF13426">
    <property type="entry name" value="PAS_9"/>
    <property type="match status" value="1"/>
</dbReference>
<feature type="domain" description="EAL" evidence="2">
    <location>
        <begin position="371"/>
        <end position="625"/>
    </location>
</feature>
<dbReference type="InterPro" id="IPR052155">
    <property type="entry name" value="Biofilm_reg_signaling"/>
</dbReference>
<dbReference type="InterPro" id="IPR029787">
    <property type="entry name" value="Nucleotide_cyclase"/>
</dbReference>
<dbReference type="RefSeq" id="WP_240570106.1">
    <property type="nucleotide sequence ID" value="NZ_JAKVPY010000059.1"/>
</dbReference>
<dbReference type="SMART" id="SM00052">
    <property type="entry name" value="EAL"/>
    <property type="match status" value="1"/>
</dbReference>
<dbReference type="Pfam" id="PF00563">
    <property type="entry name" value="EAL"/>
    <property type="match status" value="1"/>
</dbReference>
<dbReference type="NCBIfam" id="TIGR00229">
    <property type="entry name" value="sensory_box"/>
    <property type="match status" value="1"/>
</dbReference>
<dbReference type="PROSITE" id="PS50887">
    <property type="entry name" value="GGDEF"/>
    <property type="match status" value="1"/>
</dbReference>
<dbReference type="InterPro" id="IPR000160">
    <property type="entry name" value="GGDEF_dom"/>
</dbReference>
<feature type="domain" description="GGDEF" evidence="3">
    <location>
        <begin position="230"/>
        <end position="362"/>
    </location>
</feature>
<organism evidence="4 5">
    <name type="scientific">Halomonas flagellata</name>
    <dbReference type="NCBI Taxonomy" id="2920385"/>
    <lineage>
        <taxon>Bacteria</taxon>
        <taxon>Pseudomonadati</taxon>
        <taxon>Pseudomonadota</taxon>
        <taxon>Gammaproteobacteria</taxon>
        <taxon>Oceanospirillales</taxon>
        <taxon>Halomonadaceae</taxon>
        <taxon>Halomonas</taxon>
    </lineage>
</organism>
<dbReference type="Gene3D" id="3.30.450.20">
    <property type="entry name" value="PAS domain"/>
    <property type="match status" value="1"/>
</dbReference>
<dbReference type="InterPro" id="IPR001633">
    <property type="entry name" value="EAL_dom"/>
</dbReference>
<dbReference type="Gene3D" id="3.20.20.450">
    <property type="entry name" value="EAL domain"/>
    <property type="match status" value="1"/>
</dbReference>
<evidence type="ECO:0000259" key="2">
    <source>
        <dbReference type="PROSITE" id="PS50883"/>
    </source>
</evidence>
<dbReference type="CDD" id="cd01949">
    <property type="entry name" value="GGDEF"/>
    <property type="match status" value="1"/>
</dbReference>
<dbReference type="PANTHER" id="PTHR44757:SF2">
    <property type="entry name" value="BIOFILM ARCHITECTURE MAINTENANCE PROTEIN MBAA"/>
    <property type="match status" value="1"/>
</dbReference>
<keyword evidence="5" id="KW-1185">Reference proteome</keyword>
<dbReference type="PANTHER" id="PTHR44757">
    <property type="entry name" value="DIGUANYLATE CYCLASE DGCP"/>
    <property type="match status" value="1"/>
</dbReference>
<accession>A0ABS9S0G6</accession>
<comment type="caution">
    <text evidence="4">The sequence shown here is derived from an EMBL/GenBank/DDBJ whole genome shotgun (WGS) entry which is preliminary data.</text>
</comment>
<dbReference type="InterPro" id="IPR035919">
    <property type="entry name" value="EAL_sf"/>
</dbReference>
<dbReference type="CDD" id="cd01948">
    <property type="entry name" value="EAL"/>
    <property type="match status" value="1"/>
</dbReference>
<dbReference type="NCBIfam" id="TIGR00254">
    <property type="entry name" value="GGDEF"/>
    <property type="match status" value="1"/>
</dbReference>
<sequence length="625" mass="69570">MAAESQNALHLHRRALAARKTSQAVDLTLAVDDNAPRIVRMESVAEPATDSGAAWFRCALMDITERRRVEDQLRIAGRVYEDAGDAIVVMDPTGRIQSVNKAYIRITGYVENDALGTSLNSLVKTDHHGQASYKEIWENLNKRGFWQGEIWDRRKSGEEFPAWLTLNRLDDDQEKPRNLVAVFSDISQIKASQRKIEYLASHDVLTGLPNRSLFQDRAYQALVQARRNGSQMALMFLDLDHFKDINDTLGHEMGDALLVQVAAQLREWLRDVDTVARIGGDEFTVVFTDCDVRKTGLIAQHLVDRLAGTFEVRGSHLRCTASAGLALYPGDGDDVDTLCQAADMAMCLAKESGRNRLRLYESGLQERLLEDRALGEALRRALTHEELRLVYQPQFDASDPDRLVGAEALLRWEDPEKGEISPVRFIPIAERTDLITELGQRVVALLCEQVGAWRAAGLVPPPISLNVSPKDFRGGQFTSELFRSMARHGVTADQLQVELTESTLTEHSDIVSQEIQRLHAKGIELAIDDFGTGFSSLVNLKRLPLAELKIDKSFVDGLGDNEHDEAIGRASLAMAQAFGLRTVAEGVESQEQLAWLQAHACDRIQGLLLSRPLEANAFQAMLCDI</sequence>
<evidence type="ECO:0000259" key="3">
    <source>
        <dbReference type="PROSITE" id="PS50887"/>
    </source>
</evidence>
<feature type="domain" description="PAS" evidence="1">
    <location>
        <begin position="78"/>
        <end position="119"/>
    </location>
</feature>
<dbReference type="SUPFAM" id="SSF55073">
    <property type="entry name" value="Nucleotide cyclase"/>
    <property type="match status" value="1"/>
</dbReference>
<dbReference type="PROSITE" id="PS50112">
    <property type="entry name" value="PAS"/>
    <property type="match status" value="1"/>
</dbReference>
<dbReference type="Proteomes" id="UP001202117">
    <property type="component" value="Unassembled WGS sequence"/>
</dbReference>
<dbReference type="SMART" id="SM00267">
    <property type="entry name" value="GGDEF"/>
    <property type="match status" value="1"/>
</dbReference>
<evidence type="ECO:0000313" key="4">
    <source>
        <dbReference type="EMBL" id="MCH4565582.1"/>
    </source>
</evidence>
<proteinExistence type="predicted"/>
<dbReference type="SUPFAM" id="SSF141868">
    <property type="entry name" value="EAL domain-like"/>
    <property type="match status" value="1"/>
</dbReference>
<gene>
    <name evidence="4" type="ORF">MKP05_21045</name>
</gene>
<dbReference type="SUPFAM" id="SSF55785">
    <property type="entry name" value="PYP-like sensor domain (PAS domain)"/>
    <property type="match status" value="1"/>
</dbReference>
<evidence type="ECO:0000259" key="1">
    <source>
        <dbReference type="PROSITE" id="PS50112"/>
    </source>
</evidence>
<name>A0ABS9S0G6_9GAMM</name>
<evidence type="ECO:0000313" key="5">
    <source>
        <dbReference type="Proteomes" id="UP001202117"/>
    </source>
</evidence>
<dbReference type="EMBL" id="JAKVPY010000059">
    <property type="protein sequence ID" value="MCH4565582.1"/>
    <property type="molecule type" value="Genomic_DNA"/>
</dbReference>
<dbReference type="Pfam" id="PF00990">
    <property type="entry name" value="GGDEF"/>
    <property type="match status" value="1"/>
</dbReference>
<protein>
    <submittedName>
        <fullName evidence="4">EAL domain-containing protein</fullName>
    </submittedName>
</protein>
<dbReference type="InterPro" id="IPR035965">
    <property type="entry name" value="PAS-like_dom_sf"/>
</dbReference>
<dbReference type="CDD" id="cd00130">
    <property type="entry name" value="PAS"/>
    <property type="match status" value="1"/>
</dbReference>
<dbReference type="SMART" id="SM00091">
    <property type="entry name" value="PAS"/>
    <property type="match status" value="1"/>
</dbReference>
<dbReference type="InterPro" id="IPR000014">
    <property type="entry name" value="PAS"/>
</dbReference>
<dbReference type="Gene3D" id="3.30.70.270">
    <property type="match status" value="1"/>
</dbReference>
<dbReference type="InterPro" id="IPR043128">
    <property type="entry name" value="Rev_trsase/Diguanyl_cyclase"/>
</dbReference>
<reference evidence="4 5" key="1">
    <citation type="submission" date="2022-02" db="EMBL/GenBank/DDBJ databases">
        <title>Halomonas fukangensis sp. nov., a halophilic bacterium isolated from a bulk soil of Kalidium foliatum at Fukang.</title>
        <authorList>
            <person name="Huang Y."/>
        </authorList>
    </citation>
    <scope>NUCLEOTIDE SEQUENCE [LARGE SCALE GENOMIC DNA]</scope>
    <source>
        <strain evidence="4 5">EGI 63088</strain>
    </source>
</reference>
<dbReference type="PROSITE" id="PS50883">
    <property type="entry name" value="EAL"/>
    <property type="match status" value="1"/>
</dbReference>